<dbReference type="RefSeq" id="WP_179727152.1">
    <property type="nucleotide sequence ID" value="NZ_BAABEF010000001.1"/>
</dbReference>
<evidence type="ECO:0000256" key="3">
    <source>
        <dbReference type="SAM" id="SignalP"/>
    </source>
</evidence>
<feature type="region of interest" description="Disordered" evidence="2">
    <location>
        <begin position="49"/>
        <end position="75"/>
    </location>
</feature>
<feature type="signal peptide" evidence="3">
    <location>
        <begin position="1"/>
        <end position="48"/>
    </location>
</feature>
<proteinExistence type="predicted"/>
<accession>A0A852RBK0</accession>
<gene>
    <name evidence="4" type="ORF">BJ958_002517</name>
</gene>
<evidence type="ECO:0008006" key="6">
    <source>
        <dbReference type="Google" id="ProtNLM"/>
    </source>
</evidence>
<protein>
    <recommendedName>
        <fullName evidence="6">Ig-like domain-containing protein</fullName>
    </recommendedName>
</protein>
<evidence type="ECO:0000313" key="4">
    <source>
        <dbReference type="EMBL" id="NYD30971.1"/>
    </source>
</evidence>
<comment type="caution">
    <text evidence="4">The sequence shown here is derived from an EMBL/GenBank/DDBJ whole genome shotgun (WGS) entry which is preliminary data.</text>
</comment>
<evidence type="ECO:0000256" key="1">
    <source>
        <dbReference type="SAM" id="Coils"/>
    </source>
</evidence>
<keyword evidence="5" id="KW-1185">Reference proteome</keyword>
<reference evidence="4 5" key="1">
    <citation type="submission" date="2020-07" db="EMBL/GenBank/DDBJ databases">
        <title>Sequencing the genomes of 1000 actinobacteria strains.</title>
        <authorList>
            <person name="Klenk H.-P."/>
        </authorList>
    </citation>
    <scope>NUCLEOTIDE SEQUENCE [LARGE SCALE GENOMIC DNA]</scope>
    <source>
        <strain evidence="4 5">DSM 19082</strain>
    </source>
</reference>
<name>A0A852RBK0_9ACTN</name>
<organism evidence="4 5">
    <name type="scientific">Nocardioides kongjuensis</name>
    <dbReference type="NCBI Taxonomy" id="349522"/>
    <lineage>
        <taxon>Bacteria</taxon>
        <taxon>Bacillati</taxon>
        <taxon>Actinomycetota</taxon>
        <taxon>Actinomycetes</taxon>
        <taxon>Propionibacteriales</taxon>
        <taxon>Nocardioidaceae</taxon>
        <taxon>Nocardioides</taxon>
    </lineage>
</organism>
<keyword evidence="1" id="KW-0175">Coiled coil</keyword>
<dbReference type="Proteomes" id="UP000582231">
    <property type="component" value="Unassembled WGS sequence"/>
</dbReference>
<feature type="chain" id="PRO_5032622704" description="Ig-like domain-containing protein" evidence="3">
    <location>
        <begin position="49"/>
        <end position="897"/>
    </location>
</feature>
<sequence length="897" mass="90295">MRPHFLGAARSRPAVPVHRQLISVLLAAAVALLGLVALSAAASPAAQAADPAPVRNLAPPSIYDDPDAPDDGPTVGQLALAHPGVWSPTPDSVTLTWYRSGSSEPIGTGAVIVVPVEALGQTLTVKATAAKAGYAPTTVASEPSAAVLPGTPANYAKPAIFGTPETGSTVVVWEGAWSVEATSYTYRWFQEGTAAPIGTGKELVVPAAADGKKLTVEVTLKADHWKDGVATSDPVTAHAPGTGPVRNVAKPAISEHPTVGALAVAHPGAWDPQADSVDVEWFRSGSANPIGTGLTIVVPAAALGETLTVRATAHKEGRADAVVTSAPSDVVGDGTLQNVEEPAIFGSPVVGNKVEAWPGSWFPAPDTTTYRWFVEGTASPVGIGKTLTVPAAAAGKKLTVEVTATKAAYDDAVATSAPVTVTAQGANPVQNTVAPSIEGTLKVGETVTADTGTWNPSDAARTVAWYRSGSPDPIHTGPSLVVPADAEGEMLAIAVKATKAGNADGYAVSAPQGPVLAAGASPALENLVPPAITPNPKVGQLVGAHPGVWSAEPDSVTLTWSITGEATSFATGNYVVVPPAAAGKTLTVEAVATKAGHTSGQATSEPSDVVAKGTLQPAVAPKVYGTPMPGATVVAYDGVWPAGPDSFSYRWLVDGSPLAGATTKELVVPAGTTGKQLSVEVTAKKAGYADAALESAKVVVEAAGTTAVQNVAPPKVLVNPASGLPKVGDLVGANVGVWNPWPADSSGFVVQWFRSGSAQPIGTGVFLVVPPEAAGQQLSVKVTAKRTGYLDGSALSAPVTVLTSAQSPACGVASTALTSATVAQAGATAALVAAEAKVSRLKAKKKAAKQLDMRTKVAQLKVKLRKARSAVATARAELGTADANLAAAQAKHTANCT</sequence>
<dbReference type="Gene3D" id="2.60.40.2700">
    <property type="match status" value="4"/>
</dbReference>
<evidence type="ECO:0000313" key="5">
    <source>
        <dbReference type="Proteomes" id="UP000582231"/>
    </source>
</evidence>
<dbReference type="AlphaFoldDB" id="A0A852RBK0"/>
<evidence type="ECO:0000256" key="2">
    <source>
        <dbReference type="SAM" id="MobiDB-lite"/>
    </source>
</evidence>
<keyword evidence="3" id="KW-0732">Signal</keyword>
<dbReference type="EMBL" id="JACCBF010000001">
    <property type="protein sequence ID" value="NYD30971.1"/>
    <property type="molecule type" value="Genomic_DNA"/>
</dbReference>
<feature type="coiled-coil region" evidence="1">
    <location>
        <begin position="831"/>
        <end position="877"/>
    </location>
</feature>